<reference evidence="14 15" key="1">
    <citation type="journal article" date="2019" name="Emerg. Microbes Infect.">
        <title>Comprehensive subspecies identification of 175 nontuberculous mycobacteria species based on 7547 genomic profiles.</title>
        <authorList>
            <person name="Matsumoto Y."/>
            <person name="Kinjo T."/>
            <person name="Motooka D."/>
            <person name="Nabeya D."/>
            <person name="Jung N."/>
            <person name="Uechi K."/>
            <person name="Horii T."/>
            <person name="Iida T."/>
            <person name="Fujita J."/>
            <person name="Nakamura S."/>
        </authorList>
    </citation>
    <scope>NUCLEOTIDE SEQUENCE [LARGE SCALE GENOMIC DNA]</scope>
    <source>
        <strain evidence="14 15">JCM 17783</strain>
    </source>
</reference>
<dbReference type="GO" id="GO:0045454">
    <property type="term" value="P:cell redox homeostasis"/>
    <property type="evidence" value="ECO:0007669"/>
    <property type="project" value="TreeGrafter"/>
</dbReference>
<dbReference type="AlphaFoldDB" id="A0A7I7QH64"/>
<evidence type="ECO:0000256" key="6">
    <source>
        <dbReference type="ARBA" id="ARBA00023157"/>
    </source>
</evidence>
<keyword evidence="4" id="KW-0049">Antioxidant</keyword>
<organism evidence="14 15">
    <name type="scientific">Mycobacterium stomatepiae</name>
    <dbReference type="NCBI Taxonomy" id="470076"/>
    <lineage>
        <taxon>Bacteria</taxon>
        <taxon>Bacillati</taxon>
        <taxon>Actinomycetota</taxon>
        <taxon>Actinomycetes</taxon>
        <taxon>Mycobacteriales</taxon>
        <taxon>Mycobacteriaceae</taxon>
        <taxon>Mycobacterium</taxon>
        <taxon>Mycobacterium simiae complex</taxon>
    </lineage>
</organism>
<feature type="domain" description="Thioredoxin" evidence="13">
    <location>
        <begin position="4"/>
        <end position="156"/>
    </location>
</feature>
<dbReference type="GO" id="GO:0008379">
    <property type="term" value="F:thioredoxin peroxidase activity"/>
    <property type="evidence" value="ECO:0007669"/>
    <property type="project" value="TreeGrafter"/>
</dbReference>
<evidence type="ECO:0000256" key="2">
    <source>
        <dbReference type="ARBA" id="ARBA00013017"/>
    </source>
</evidence>
<dbReference type="Proteomes" id="UP000467130">
    <property type="component" value="Chromosome"/>
</dbReference>
<keyword evidence="5" id="KW-0560">Oxidoreductase</keyword>
<dbReference type="PANTHER" id="PTHR42801">
    <property type="entry name" value="THIOREDOXIN-DEPENDENT PEROXIDE REDUCTASE"/>
    <property type="match status" value="1"/>
</dbReference>
<protein>
    <recommendedName>
        <fullName evidence="2">thioredoxin-dependent peroxiredoxin</fullName>
        <ecNumber evidence="2">1.11.1.24</ecNumber>
    </recommendedName>
    <alternativeName>
        <fullName evidence="10">Bacterioferritin comigratory protein</fullName>
    </alternativeName>
    <alternativeName>
        <fullName evidence="8">Thioredoxin peroxidase</fullName>
    </alternativeName>
</protein>
<dbReference type="GO" id="GO:0034599">
    <property type="term" value="P:cellular response to oxidative stress"/>
    <property type="evidence" value="ECO:0007669"/>
    <property type="project" value="TreeGrafter"/>
</dbReference>
<gene>
    <name evidence="14" type="ORF">MSTO_58800</name>
</gene>
<sequence>MSRLNYGQLFPALDFPAVGGGTISLPGDLAGSYGVILIYRGSWCPYCNAQLAAFSRALDSLSELNVKVVALSVDDEDTSAALVAKRKLRFPVGHNADADKVAIATGAYVNDDPHYLQSTGFILAPDGTVCLAVYSSGAIGRLVPDDVVGFIRYLTDASGDAISNTEQPHVTRPDGRGTAEQPR</sequence>
<dbReference type="InterPro" id="IPR050924">
    <property type="entry name" value="Peroxiredoxin_BCP/PrxQ"/>
</dbReference>
<comment type="similarity">
    <text evidence="9">Belongs to the peroxiredoxin family. BCP/PrxQ subfamily.</text>
</comment>
<dbReference type="PANTHER" id="PTHR42801:SF7">
    <property type="entry name" value="SLL1159 PROTEIN"/>
    <property type="match status" value="1"/>
</dbReference>
<dbReference type="EC" id="1.11.1.24" evidence="2"/>
<dbReference type="KEGG" id="msto:MSTO_58800"/>
<dbReference type="InterPro" id="IPR000866">
    <property type="entry name" value="AhpC/TSA"/>
</dbReference>
<evidence type="ECO:0000256" key="12">
    <source>
        <dbReference type="SAM" id="MobiDB-lite"/>
    </source>
</evidence>
<dbReference type="Gene3D" id="3.40.30.10">
    <property type="entry name" value="Glutaredoxin"/>
    <property type="match status" value="1"/>
</dbReference>
<evidence type="ECO:0000256" key="11">
    <source>
        <dbReference type="ARBA" id="ARBA00049091"/>
    </source>
</evidence>
<feature type="region of interest" description="Disordered" evidence="12">
    <location>
        <begin position="162"/>
        <end position="183"/>
    </location>
</feature>
<dbReference type="PROSITE" id="PS51352">
    <property type="entry name" value="THIOREDOXIN_2"/>
    <property type="match status" value="1"/>
</dbReference>
<evidence type="ECO:0000256" key="4">
    <source>
        <dbReference type="ARBA" id="ARBA00022862"/>
    </source>
</evidence>
<evidence type="ECO:0000256" key="1">
    <source>
        <dbReference type="ARBA" id="ARBA00003330"/>
    </source>
</evidence>
<dbReference type="InterPro" id="IPR036249">
    <property type="entry name" value="Thioredoxin-like_sf"/>
</dbReference>
<dbReference type="Pfam" id="PF00578">
    <property type="entry name" value="AhpC-TSA"/>
    <property type="match status" value="1"/>
</dbReference>
<name>A0A7I7QH64_9MYCO</name>
<dbReference type="SUPFAM" id="SSF52833">
    <property type="entry name" value="Thioredoxin-like"/>
    <property type="match status" value="1"/>
</dbReference>
<proteinExistence type="inferred from homology"/>
<evidence type="ECO:0000256" key="3">
    <source>
        <dbReference type="ARBA" id="ARBA00022559"/>
    </source>
</evidence>
<evidence type="ECO:0000313" key="14">
    <source>
        <dbReference type="EMBL" id="BBY25675.1"/>
    </source>
</evidence>
<evidence type="ECO:0000259" key="13">
    <source>
        <dbReference type="PROSITE" id="PS51352"/>
    </source>
</evidence>
<comment type="function">
    <text evidence="1">Thiol-specific peroxidase that catalyzes the reduction of hydrogen peroxide and organic hydroperoxides to water and alcohols, respectively. Plays a role in cell protection against oxidative stress by detoxifying peroxides and as sensor of hydrogen peroxide-mediated signaling events.</text>
</comment>
<dbReference type="EMBL" id="AP022587">
    <property type="protein sequence ID" value="BBY25675.1"/>
    <property type="molecule type" value="Genomic_DNA"/>
</dbReference>
<evidence type="ECO:0000256" key="8">
    <source>
        <dbReference type="ARBA" id="ARBA00032824"/>
    </source>
</evidence>
<keyword evidence="6" id="KW-1015">Disulfide bond</keyword>
<evidence type="ECO:0000256" key="9">
    <source>
        <dbReference type="ARBA" id="ARBA00038489"/>
    </source>
</evidence>
<dbReference type="RefSeq" id="WP_163794011.1">
    <property type="nucleotide sequence ID" value="NZ_AP022587.1"/>
</dbReference>
<feature type="compositionally biased region" description="Basic and acidic residues" evidence="12">
    <location>
        <begin position="169"/>
        <end position="183"/>
    </location>
</feature>
<evidence type="ECO:0000256" key="10">
    <source>
        <dbReference type="ARBA" id="ARBA00041373"/>
    </source>
</evidence>
<evidence type="ECO:0000313" key="15">
    <source>
        <dbReference type="Proteomes" id="UP000467130"/>
    </source>
</evidence>
<evidence type="ECO:0000256" key="5">
    <source>
        <dbReference type="ARBA" id="ARBA00023002"/>
    </source>
</evidence>
<keyword evidence="3" id="KW-0575">Peroxidase</keyword>
<dbReference type="InterPro" id="IPR013766">
    <property type="entry name" value="Thioredoxin_domain"/>
</dbReference>
<accession>A0A7I7QH64</accession>
<comment type="catalytic activity">
    <reaction evidence="11">
        <text>a hydroperoxide + [thioredoxin]-dithiol = an alcohol + [thioredoxin]-disulfide + H2O</text>
        <dbReference type="Rhea" id="RHEA:62620"/>
        <dbReference type="Rhea" id="RHEA-COMP:10698"/>
        <dbReference type="Rhea" id="RHEA-COMP:10700"/>
        <dbReference type="ChEBI" id="CHEBI:15377"/>
        <dbReference type="ChEBI" id="CHEBI:29950"/>
        <dbReference type="ChEBI" id="CHEBI:30879"/>
        <dbReference type="ChEBI" id="CHEBI:35924"/>
        <dbReference type="ChEBI" id="CHEBI:50058"/>
        <dbReference type="EC" id="1.11.1.24"/>
    </reaction>
</comment>
<keyword evidence="7" id="KW-0676">Redox-active center</keyword>
<evidence type="ECO:0000256" key="7">
    <source>
        <dbReference type="ARBA" id="ARBA00023284"/>
    </source>
</evidence>
<dbReference type="GO" id="GO:0005737">
    <property type="term" value="C:cytoplasm"/>
    <property type="evidence" value="ECO:0007669"/>
    <property type="project" value="TreeGrafter"/>
</dbReference>
<keyword evidence="15" id="KW-1185">Reference proteome</keyword>